<organism evidence="1 2">
    <name type="scientific">Plectus sambesii</name>
    <dbReference type="NCBI Taxonomy" id="2011161"/>
    <lineage>
        <taxon>Eukaryota</taxon>
        <taxon>Metazoa</taxon>
        <taxon>Ecdysozoa</taxon>
        <taxon>Nematoda</taxon>
        <taxon>Chromadorea</taxon>
        <taxon>Plectida</taxon>
        <taxon>Plectina</taxon>
        <taxon>Plectoidea</taxon>
        <taxon>Plectidae</taxon>
        <taxon>Plectus</taxon>
    </lineage>
</organism>
<proteinExistence type="predicted"/>
<dbReference type="AlphaFoldDB" id="A0A914W7S0"/>
<keyword evidence="1" id="KW-1185">Reference proteome</keyword>
<sequence>MLQGDGPSRLAGALDDDSEDKAKFERLFTSLGRVQSYFKAHIFKEDEIAELEQSCKQIACEMKELLPEESITPKMHFLAAHLPTFARRHGTLGLLSEQSLESLHAKANGIERQDS</sequence>
<name>A0A914W7S0_9BILA</name>
<dbReference type="WBParaSite" id="PSAMB.scaffold3473size18121.g21553.t1">
    <property type="protein sequence ID" value="PSAMB.scaffold3473size18121.g21553.t1"/>
    <property type="gene ID" value="PSAMB.scaffold3473size18121.g21553"/>
</dbReference>
<dbReference type="Proteomes" id="UP000887566">
    <property type="component" value="Unplaced"/>
</dbReference>
<protein>
    <submittedName>
        <fullName evidence="2">Uncharacterized protein</fullName>
    </submittedName>
</protein>
<evidence type="ECO:0000313" key="1">
    <source>
        <dbReference type="Proteomes" id="UP000887566"/>
    </source>
</evidence>
<accession>A0A914W7S0</accession>
<dbReference type="PANTHER" id="PTHR31424">
    <property type="entry name" value="PROTEIN CBG23806"/>
    <property type="match status" value="1"/>
</dbReference>
<reference evidence="2" key="1">
    <citation type="submission" date="2022-11" db="UniProtKB">
        <authorList>
            <consortium name="WormBaseParasite"/>
        </authorList>
    </citation>
    <scope>IDENTIFICATION</scope>
</reference>
<dbReference type="PANTHER" id="PTHR31424:SF3">
    <property type="entry name" value="RING-TYPE DOMAIN-CONTAINING PROTEIN"/>
    <property type="match status" value="1"/>
</dbReference>
<evidence type="ECO:0000313" key="2">
    <source>
        <dbReference type="WBParaSite" id="PSAMB.scaffold3473size18121.g21553.t1"/>
    </source>
</evidence>